<protein>
    <submittedName>
        <fullName evidence="2">Uncharacterized protein</fullName>
    </submittedName>
</protein>
<feature type="region of interest" description="Disordered" evidence="1">
    <location>
        <begin position="84"/>
        <end position="131"/>
    </location>
</feature>
<feature type="non-terminal residue" evidence="2">
    <location>
        <position position="179"/>
    </location>
</feature>
<evidence type="ECO:0000256" key="1">
    <source>
        <dbReference type="SAM" id="MobiDB-lite"/>
    </source>
</evidence>
<feature type="compositionally biased region" description="Basic and acidic residues" evidence="1">
    <location>
        <begin position="107"/>
        <end position="131"/>
    </location>
</feature>
<organism evidence="2">
    <name type="scientific">Octopus bimaculoides</name>
    <name type="common">California two-spotted octopus</name>
    <dbReference type="NCBI Taxonomy" id="37653"/>
    <lineage>
        <taxon>Eukaryota</taxon>
        <taxon>Metazoa</taxon>
        <taxon>Spiralia</taxon>
        <taxon>Lophotrochozoa</taxon>
        <taxon>Mollusca</taxon>
        <taxon>Cephalopoda</taxon>
        <taxon>Coleoidea</taxon>
        <taxon>Octopodiformes</taxon>
        <taxon>Octopoda</taxon>
        <taxon>Incirrata</taxon>
        <taxon>Octopodidae</taxon>
        <taxon>Octopus</taxon>
    </lineage>
</organism>
<reference evidence="2" key="1">
    <citation type="submission" date="2015-07" db="EMBL/GenBank/DDBJ databases">
        <title>MeaNS - Measles Nucleotide Surveillance Program.</title>
        <authorList>
            <person name="Tran T."/>
            <person name="Druce J."/>
        </authorList>
    </citation>
    <scope>NUCLEOTIDE SEQUENCE</scope>
    <source>
        <strain evidence="2">UCB-OBI-ISO-001</strain>
        <tissue evidence="2">Gonad</tissue>
    </source>
</reference>
<evidence type="ECO:0000313" key="2">
    <source>
        <dbReference type="EMBL" id="KOF77194.1"/>
    </source>
</evidence>
<sequence>MEKAPEAGPSYAAATSKGVDVQELEVREIKVEPRKMKESEKLITKEGWKDLEGYQHPEVNYWGYGIELTIQETTEDLNSVVDEIVLPEDKRRRSGGMSSPPEKQKKKREEVRKETVMEVRKKEEKRESKKQVELPVKIPVVPVEKDSEIQLQEGELERLFRIEEGKREQKVQDKGKKIR</sequence>
<gene>
    <name evidence="2" type="ORF">OCBIM_22032400mg</name>
</gene>
<dbReference type="AlphaFoldDB" id="A0A0L8GK11"/>
<proteinExistence type="predicted"/>
<name>A0A0L8GK11_OCTBM</name>
<accession>A0A0L8GK11</accession>
<dbReference type="EMBL" id="KQ421531">
    <property type="protein sequence ID" value="KOF77194.1"/>
    <property type="molecule type" value="Genomic_DNA"/>
</dbReference>